<accession>A0A9P6W8S5</accession>
<organism evidence="12 13">
    <name type="scientific">Rhodotorula mucilaginosa</name>
    <name type="common">Yeast</name>
    <name type="synonym">Rhodotorula rubra</name>
    <dbReference type="NCBI Taxonomy" id="5537"/>
    <lineage>
        <taxon>Eukaryota</taxon>
        <taxon>Fungi</taxon>
        <taxon>Dikarya</taxon>
        <taxon>Basidiomycota</taxon>
        <taxon>Pucciniomycotina</taxon>
        <taxon>Microbotryomycetes</taxon>
        <taxon>Sporidiobolales</taxon>
        <taxon>Sporidiobolaceae</taxon>
        <taxon>Rhodotorula</taxon>
    </lineage>
</organism>
<feature type="compositionally biased region" description="Low complexity" evidence="10">
    <location>
        <begin position="129"/>
        <end position="148"/>
    </location>
</feature>
<evidence type="ECO:0000259" key="11">
    <source>
        <dbReference type="PROSITE" id="PS50157"/>
    </source>
</evidence>
<dbReference type="PROSITE" id="PS00028">
    <property type="entry name" value="ZINC_FINGER_C2H2_1"/>
    <property type="match status" value="2"/>
</dbReference>
<feature type="compositionally biased region" description="Gly residues" evidence="10">
    <location>
        <begin position="118"/>
        <end position="127"/>
    </location>
</feature>
<protein>
    <recommendedName>
        <fullName evidence="11">C2H2-type domain-containing protein</fullName>
    </recommendedName>
</protein>
<dbReference type="OrthoDB" id="6155966at2759"/>
<dbReference type="Gene3D" id="3.30.160.60">
    <property type="entry name" value="Classic Zinc Finger"/>
    <property type="match status" value="2"/>
</dbReference>
<evidence type="ECO:0000256" key="7">
    <source>
        <dbReference type="ARBA" id="ARBA00023242"/>
    </source>
</evidence>
<feature type="region of interest" description="Disordered" evidence="10">
    <location>
        <begin position="486"/>
        <end position="536"/>
    </location>
</feature>
<comment type="subcellular location">
    <subcellularLocation>
        <location evidence="1">Nucleus</location>
    </subcellularLocation>
</comment>
<dbReference type="AlphaFoldDB" id="A0A9P6W8S5"/>
<dbReference type="InterPro" id="IPR050806">
    <property type="entry name" value="pacC/RIM101"/>
</dbReference>
<feature type="compositionally biased region" description="Polar residues" evidence="10">
    <location>
        <begin position="418"/>
        <end position="430"/>
    </location>
</feature>
<keyword evidence="4" id="KW-0677">Repeat</keyword>
<feature type="compositionally biased region" description="Polar residues" evidence="10">
    <location>
        <begin position="517"/>
        <end position="527"/>
    </location>
</feature>
<keyword evidence="2" id="KW-0678">Repressor</keyword>
<name>A0A9P6W8S5_RHOMI</name>
<feature type="compositionally biased region" description="Polar residues" evidence="10">
    <location>
        <begin position="965"/>
        <end position="976"/>
    </location>
</feature>
<evidence type="ECO:0000256" key="3">
    <source>
        <dbReference type="ARBA" id="ARBA00022723"/>
    </source>
</evidence>
<feature type="compositionally biased region" description="Low complexity" evidence="10">
    <location>
        <begin position="391"/>
        <end position="409"/>
    </location>
</feature>
<keyword evidence="7" id="KW-0539">Nucleus</keyword>
<dbReference type="GO" id="GO:0005634">
    <property type="term" value="C:nucleus"/>
    <property type="evidence" value="ECO:0007669"/>
    <property type="project" value="UniProtKB-SubCell"/>
</dbReference>
<proteinExistence type="inferred from homology"/>
<comment type="similarity">
    <text evidence="8">Belongs to the pacC/RIM101 family.</text>
</comment>
<feature type="compositionally biased region" description="Low complexity" evidence="10">
    <location>
        <begin position="362"/>
        <end position="374"/>
    </location>
</feature>
<dbReference type="InterPro" id="IPR013087">
    <property type="entry name" value="Znf_C2H2_type"/>
</dbReference>
<sequence length="976" mass="103192">MVKREENEDNICHWEECLSQYDTAEDLFNHICAAHIGRKSAGTLSLECKWTGCRAKASKRDHLTSHCRVHVALKPHVCSICTKAFKRPQDLKKHEKIHTEEHQAQHHRVSKAAAAGMSGNGPSGGKLGAQPRGPLSQQQQQAQAQAGAGQIPQLAAAAYPFSFPSLGFSYPGLPGQQQQQHPSTAGGPQQSQSHQQAGAAAHHLQQQQQHQQPGQFPLGGANADQLAQFIALQQQLNSQAQMAAATGLSLPSSTIPNLQANLSGALAMQLNQMLGAQAMQYLQGVPAMYPYGNFGFSAPPAPTGSHASIAASMPAPHPTSTSQQSHGSSSLYPTLPQSLYPQNGSVLLPPISSAPAQHHHQSQPQQQQQAQPQQTSLPPLHRAAKPEEHPSPASSSRSHESGSYSSSLSPRNLPALSPASSLTPEGSFSPTPGPEQQRKLHSENQVAGKKRGFEEATGQLLSNLTNKRFQDQDAVNAQLDSLSTFLFTPDAHHPPLPPHGAGAGAYVPGQNQHDDAASSSGSENGSTGPRFEHEEVDAINQLLLSLNQSLDSELPATASSSNAQSAAHHHGGGGGDYHPLPGSAPQSSHGAHTSQASSAAASYAAHAPLASTSLYPSLPAGLGYPSMYSQNGHAAYDPSGMLHHQSQHKSVPAPSLAHDYRPTQYHHVARLQRAAPSASAPPQIEPDMDIDEDVKDAAEALLLAGAVNRARSVPTSKPTLPSLSTAVGVHAPADELRLPPIVTTSSASARLPPIRDLLSLRTSPANNDSIESPSSPIASSSSSTPPLYPSLSSIQSSSSSRPVSAGGVERLTHRVHKLRLPSTSSSGDEPSAGSVREDDADLSASSGEEDEDRPTLFKKSRVDSPVTATPSSNSGSESGSVTPEPAAIKKEEDAADFAVEALDPDADKKDELARQELDARAKMIERRKAVIAYLAMYVNHKYREQLARKSMAQVRKAIKKPSPLSHEQSSAIKAEH</sequence>
<dbReference type="GO" id="GO:0045944">
    <property type="term" value="P:positive regulation of transcription by RNA polymerase II"/>
    <property type="evidence" value="ECO:0007669"/>
    <property type="project" value="TreeGrafter"/>
</dbReference>
<feature type="region of interest" description="Disordered" evidence="10">
    <location>
        <begin position="98"/>
        <end position="148"/>
    </location>
</feature>
<dbReference type="FunFam" id="3.30.160.60:FF:002343">
    <property type="entry name" value="Zinc finger protein 33A"/>
    <property type="match status" value="1"/>
</dbReference>
<dbReference type="SUPFAM" id="SSF57667">
    <property type="entry name" value="beta-beta-alpha zinc fingers"/>
    <property type="match status" value="2"/>
</dbReference>
<evidence type="ECO:0000256" key="8">
    <source>
        <dbReference type="ARBA" id="ARBA00038089"/>
    </source>
</evidence>
<dbReference type="PANTHER" id="PTHR47257">
    <property type="entry name" value="PH-RESPONSE TRANSCRIPTION FACTOR PACC/RIM101"/>
    <property type="match status" value="1"/>
</dbReference>
<dbReference type="EMBL" id="PUHQ01000008">
    <property type="protein sequence ID" value="KAG0665675.1"/>
    <property type="molecule type" value="Genomic_DNA"/>
</dbReference>
<gene>
    <name evidence="12" type="ORF">C6P46_006459</name>
</gene>
<dbReference type="GO" id="GO:0008270">
    <property type="term" value="F:zinc ion binding"/>
    <property type="evidence" value="ECO:0007669"/>
    <property type="project" value="UniProtKB-KW"/>
</dbReference>
<feature type="domain" description="C2H2-type" evidence="11">
    <location>
        <begin position="76"/>
        <end position="103"/>
    </location>
</feature>
<evidence type="ECO:0000256" key="1">
    <source>
        <dbReference type="ARBA" id="ARBA00004123"/>
    </source>
</evidence>
<feature type="compositionally biased region" description="Low complexity" evidence="10">
    <location>
        <begin position="871"/>
        <end position="880"/>
    </location>
</feature>
<feature type="compositionally biased region" description="Low complexity" evidence="10">
    <location>
        <begin position="553"/>
        <end position="566"/>
    </location>
</feature>
<evidence type="ECO:0000256" key="10">
    <source>
        <dbReference type="SAM" id="MobiDB-lite"/>
    </source>
</evidence>
<feature type="region of interest" description="Disordered" evidence="10">
    <location>
        <begin position="763"/>
        <end position="892"/>
    </location>
</feature>
<keyword evidence="5 9" id="KW-0863">Zinc-finger</keyword>
<keyword evidence="13" id="KW-1185">Reference proteome</keyword>
<reference evidence="12 13" key="1">
    <citation type="submission" date="2020-11" db="EMBL/GenBank/DDBJ databases">
        <title>Kefir isolates.</title>
        <authorList>
            <person name="Marcisauskas S."/>
            <person name="Kim Y."/>
            <person name="Blasche S."/>
        </authorList>
    </citation>
    <scope>NUCLEOTIDE SEQUENCE [LARGE SCALE GENOMIC DNA]</scope>
    <source>
        <strain evidence="12 13">KR</strain>
    </source>
</reference>
<evidence type="ECO:0000256" key="5">
    <source>
        <dbReference type="ARBA" id="ARBA00022771"/>
    </source>
</evidence>
<dbReference type="SMART" id="SM00355">
    <property type="entry name" value="ZnF_C2H2"/>
    <property type="match status" value="3"/>
</dbReference>
<evidence type="ECO:0000256" key="2">
    <source>
        <dbReference type="ARBA" id="ARBA00022491"/>
    </source>
</evidence>
<feature type="region of interest" description="Disordered" evidence="10">
    <location>
        <begin position="302"/>
        <end position="454"/>
    </location>
</feature>
<feature type="region of interest" description="Disordered" evidence="10">
    <location>
        <begin position="170"/>
        <end position="220"/>
    </location>
</feature>
<dbReference type="PROSITE" id="PS50157">
    <property type="entry name" value="ZINC_FINGER_C2H2_2"/>
    <property type="match status" value="2"/>
</dbReference>
<feature type="region of interest" description="Disordered" evidence="10">
    <location>
        <begin position="553"/>
        <end position="596"/>
    </location>
</feature>
<feature type="compositionally biased region" description="Low complexity" evidence="10">
    <location>
        <begin position="319"/>
        <end position="330"/>
    </location>
</feature>
<feature type="domain" description="C2H2-type" evidence="11">
    <location>
        <begin position="46"/>
        <end position="75"/>
    </location>
</feature>
<comment type="caution">
    <text evidence="12">The sequence shown here is derived from an EMBL/GenBank/DDBJ whole genome shotgun (WGS) entry which is preliminary data.</text>
</comment>
<feature type="compositionally biased region" description="Low complexity" evidence="10">
    <location>
        <begin position="587"/>
        <end position="596"/>
    </location>
</feature>
<feature type="compositionally biased region" description="Low complexity" evidence="10">
    <location>
        <begin position="769"/>
        <end position="804"/>
    </location>
</feature>
<feature type="compositionally biased region" description="Polar residues" evidence="10">
    <location>
        <begin position="331"/>
        <end position="345"/>
    </location>
</feature>
<dbReference type="Proteomes" id="UP000777482">
    <property type="component" value="Unassembled WGS sequence"/>
</dbReference>
<feature type="region of interest" description="Disordered" evidence="10">
    <location>
        <begin position="954"/>
        <end position="976"/>
    </location>
</feature>
<evidence type="ECO:0000256" key="9">
    <source>
        <dbReference type="PROSITE-ProRule" id="PRU00042"/>
    </source>
</evidence>
<evidence type="ECO:0000256" key="6">
    <source>
        <dbReference type="ARBA" id="ARBA00022833"/>
    </source>
</evidence>
<keyword evidence="3" id="KW-0479">Metal-binding</keyword>
<evidence type="ECO:0000256" key="4">
    <source>
        <dbReference type="ARBA" id="ARBA00022737"/>
    </source>
</evidence>
<evidence type="ECO:0000313" key="13">
    <source>
        <dbReference type="Proteomes" id="UP000777482"/>
    </source>
</evidence>
<keyword evidence="6" id="KW-0862">Zinc</keyword>
<dbReference type="InterPro" id="IPR036236">
    <property type="entry name" value="Znf_C2H2_sf"/>
</dbReference>
<dbReference type="PANTHER" id="PTHR47257:SF1">
    <property type="entry name" value="PH-RESPONSE TRANSCRIPTION FACTOR PACC_RIM101"/>
    <property type="match status" value="1"/>
</dbReference>
<feature type="compositionally biased region" description="Low complexity" evidence="10">
    <location>
        <begin position="176"/>
        <end position="215"/>
    </location>
</feature>
<evidence type="ECO:0000313" key="12">
    <source>
        <dbReference type="EMBL" id="KAG0665675.1"/>
    </source>
</evidence>